<evidence type="ECO:0000256" key="9">
    <source>
        <dbReference type="ARBA" id="ARBA00023098"/>
    </source>
</evidence>
<evidence type="ECO:0000256" key="15">
    <source>
        <dbReference type="SAM" id="SignalP"/>
    </source>
</evidence>
<comment type="pathway">
    <text evidence="2 14">Lipid metabolism; fatty acid biosynthesis.</text>
</comment>
<comment type="function">
    <text evidence="14">Catalyzes the third of the four reactions of the long-chain fatty acids elongation cycle. This endoplasmic reticulum-bound enzymatic process, allows the addition of two carbons to the chain of long- and very long-chain fatty acids/VLCFAs per cycle. This enzyme catalyzes the dehydration of the 3-hydroxyacyl-CoA intermediate into trans-2,3-enoyl-CoA, within each cycle of fatty acid elongation. Thereby, it participates to the production of VLCFAs of different chain lengths that are involved in multiple biological processes as precursors of membrane lipids and lipid mediators.</text>
</comment>
<keyword evidence="8 14" id="KW-1133">Transmembrane helix</keyword>
<keyword evidence="5 14" id="KW-0444">Lipid biosynthesis</keyword>
<keyword evidence="9 14" id="KW-0443">Lipid metabolism</keyword>
<dbReference type="InterPro" id="IPR007482">
    <property type="entry name" value="Tyr_Pase-like_PTPLA"/>
</dbReference>
<keyword evidence="11 14" id="KW-0275">Fatty acid biosynthesis</keyword>
<dbReference type="PANTHER" id="PTHR11035">
    <property type="entry name" value="VERY-LONG-CHAIN (3R)-3-HYDROXYACYL-COA DEHYDRATASE"/>
    <property type="match status" value="1"/>
</dbReference>
<dbReference type="Proteomes" id="UP000094455">
    <property type="component" value="Unassembled WGS sequence"/>
</dbReference>
<dbReference type="GO" id="GO:0102158">
    <property type="term" value="F:very-long-chain (3R)-3-hydroxyacyl-CoA dehydratase activity"/>
    <property type="evidence" value="ECO:0007669"/>
    <property type="project" value="UniProtKB-EC"/>
</dbReference>
<evidence type="ECO:0000256" key="13">
    <source>
        <dbReference type="ARBA" id="ARBA00036671"/>
    </source>
</evidence>
<keyword evidence="6 14" id="KW-0812">Transmembrane</keyword>
<dbReference type="UniPathway" id="UPA00094"/>
<feature type="non-terminal residue" evidence="16">
    <location>
        <position position="1"/>
    </location>
</feature>
<evidence type="ECO:0000256" key="3">
    <source>
        <dbReference type="ARBA" id="ARBA00007811"/>
    </source>
</evidence>
<accession>A0A1E3NQ94</accession>
<organism evidence="16 17">
    <name type="scientific">Pichia membranifaciens NRRL Y-2026</name>
    <dbReference type="NCBI Taxonomy" id="763406"/>
    <lineage>
        <taxon>Eukaryota</taxon>
        <taxon>Fungi</taxon>
        <taxon>Dikarya</taxon>
        <taxon>Ascomycota</taxon>
        <taxon>Saccharomycotina</taxon>
        <taxon>Pichiomycetes</taxon>
        <taxon>Pichiales</taxon>
        <taxon>Pichiaceae</taxon>
        <taxon>Pichia</taxon>
    </lineage>
</organism>
<dbReference type="GO" id="GO:0042761">
    <property type="term" value="P:very long-chain fatty acid biosynthetic process"/>
    <property type="evidence" value="ECO:0007669"/>
    <property type="project" value="TreeGrafter"/>
</dbReference>
<evidence type="ECO:0000256" key="5">
    <source>
        <dbReference type="ARBA" id="ARBA00022516"/>
    </source>
</evidence>
<keyword evidence="14" id="KW-0256">Endoplasmic reticulum</keyword>
<gene>
    <name evidence="16" type="ORF">PICMEDRAFT_23152</name>
</gene>
<evidence type="ECO:0000256" key="1">
    <source>
        <dbReference type="ARBA" id="ARBA00004141"/>
    </source>
</evidence>
<evidence type="ECO:0000256" key="8">
    <source>
        <dbReference type="ARBA" id="ARBA00022989"/>
    </source>
</evidence>
<evidence type="ECO:0000256" key="4">
    <source>
        <dbReference type="ARBA" id="ARBA00013122"/>
    </source>
</evidence>
<evidence type="ECO:0000256" key="7">
    <source>
        <dbReference type="ARBA" id="ARBA00022832"/>
    </source>
</evidence>
<feature type="chain" id="PRO_5009133479" description="Very-long-chain (3R)-3-hydroxyacyl-CoA dehydratase" evidence="15">
    <location>
        <begin position="20"/>
        <end position="212"/>
    </location>
</feature>
<evidence type="ECO:0000256" key="10">
    <source>
        <dbReference type="ARBA" id="ARBA00023136"/>
    </source>
</evidence>
<dbReference type="GO" id="GO:0007034">
    <property type="term" value="P:vacuolar transport"/>
    <property type="evidence" value="ECO:0007669"/>
    <property type="project" value="EnsemblFungi"/>
</dbReference>
<keyword evidence="17" id="KW-1185">Reference proteome</keyword>
<keyword evidence="15" id="KW-0732">Signal</keyword>
<dbReference type="AlphaFoldDB" id="A0A1E3NQ94"/>
<dbReference type="RefSeq" id="XP_019018826.1">
    <property type="nucleotide sequence ID" value="XM_019162298.1"/>
</dbReference>
<comment type="catalytic activity">
    <reaction evidence="13 14">
        <text>a very-long-chain (3R)-3-hydroxyacyl-CoA = a very-long-chain (2E)-enoyl-CoA + H2O</text>
        <dbReference type="Rhea" id="RHEA:45812"/>
        <dbReference type="ChEBI" id="CHEBI:15377"/>
        <dbReference type="ChEBI" id="CHEBI:83728"/>
        <dbReference type="ChEBI" id="CHEBI:85440"/>
        <dbReference type="EC" id="4.2.1.134"/>
    </reaction>
</comment>
<evidence type="ECO:0000256" key="2">
    <source>
        <dbReference type="ARBA" id="ARBA00005194"/>
    </source>
</evidence>
<evidence type="ECO:0000256" key="6">
    <source>
        <dbReference type="ARBA" id="ARBA00022692"/>
    </source>
</evidence>
<feature type="transmembrane region" description="Helical" evidence="14">
    <location>
        <begin position="165"/>
        <end position="189"/>
    </location>
</feature>
<dbReference type="GO" id="GO:0030148">
    <property type="term" value="P:sphingolipid biosynthetic process"/>
    <property type="evidence" value="ECO:0007669"/>
    <property type="project" value="EnsemblFungi"/>
</dbReference>
<comment type="caution">
    <text evidence="14">Lacks conserved residue(s) required for the propagation of feature annotation.</text>
</comment>
<protein>
    <recommendedName>
        <fullName evidence="4 14">Very-long-chain (3R)-3-hydroxyacyl-CoA dehydratase</fullName>
        <ecNumber evidence="4 14">4.2.1.134</ecNumber>
    </recommendedName>
</protein>
<comment type="similarity">
    <text evidence="3 14">Belongs to the very long-chain fatty acids dehydratase HACD family.</text>
</comment>
<evidence type="ECO:0000313" key="16">
    <source>
        <dbReference type="EMBL" id="ODQ47713.1"/>
    </source>
</evidence>
<dbReference type="EMBL" id="KV454002">
    <property type="protein sequence ID" value="ODQ47713.1"/>
    <property type="molecule type" value="Genomic_DNA"/>
</dbReference>
<evidence type="ECO:0000256" key="11">
    <source>
        <dbReference type="ARBA" id="ARBA00023160"/>
    </source>
</evidence>
<dbReference type="OrthoDB" id="46988at2759"/>
<dbReference type="EC" id="4.2.1.134" evidence="4 14"/>
<evidence type="ECO:0000256" key="14">
    <source>
        <dbReference type="RuleBase" id="RU363109"/>
    </source>
</evidence>
<proteinExistence type="inferred from homology"/>
<dbReference type="GO" id="GO:0005789">
    <property type="term" value="C:endoplasmic reticulum membrane"/>
    <property type="evidence" value="ECO:0007669"/>
    <property type="project" value="UniProtKB-SubCell"/>
</dbReference>
<keyword evidence="7 14" id="KW-0276">Fatty acid metabolism</keyword>
<dbReference type="Pfam" id="PF04387">
    <property type="entry name" value="PTPLA"/>
    <property type="match status" value="1"/>
</dbReference>
<comment type="subcellular location">
    <subcellularLocation>
        <location evidence="14">Endoplasmic reticulum membrane</location>
        <topology evidence="14">Multi-pass membrane protein</topology>
    </subcellularLocation>
    <subcellularLocation>
        <location evidence="1">Membrane</location>
        <topology evidence="1">Multi-pass membrane protein</topology>
    </subcellularLocation>
</comment>
<feature type="signal peptide" evidence="15">
    <location>
        <begin position="1"/>
        <end position="19"/>
    </location>
</feature>
<evidence type="ECO:0000313" key="17">
    <source>
        <dbReference type="Proteomes" id="UP000094455"/>
    </source>
</evidence>
<sequence>YNLLSGCLWSFALLNVVATAGVFGDLRTVFKLTHVWTTAIQLLAVVEIYNSATGLVRSPLFTTVMQVTSRLVVVLGVWTLLPEAAGNASYAYLSVHVAWGLAEVVRYYYYATNLMSQQQGNPTTVPPTLEWLRYNAFIVLYPLGISSECYMIYYAVAAAAARDGVFFAAYALFLCLTLVLYVPGTVVLFSHMLKQRAKFNAQRRQAPAKKTL</sequence>
<keyword evidence="10 14" id="KW-0472">Membrane</keyword>
<feature type="transmembrane region" description="Helical" evidence="14">
    <location>
        <begin position="131"/>
        <end position="153"/>
    </location>
</feature>
<dbReference type="PANTHER" id="PTHR11035:SF3">
    <property type="entry name" value="VERY-LONG-CHAIN (3R)-3-HYDROXYACYL-COA DEHYDRATASE"/>
    <property type="match status" value="1"/>
</dbReference>
<dbReference type="GO" id="GO:0000324">
    <property type="term" value="C:fungal-type vacuole"/>
    <property type="evidence" value="ECO:0007669"/>
    <property type="project" value="EnsemblFungi"/>
</dbReference>
<feature type="non-terminal residue" evidence="16">
    <location>
        <position position="212"/>
    </location>
</feature>
<evidence type="ECO:0000256" key="12">
    <source>
        <dbReference type="ARBA" id="ARBA00023239"/>
    </source>
</evidence>
<dbReference type="GeneID" id="30178985"/>
<keyword evidence="12 14" id="KW-0456">Lyase</keyword>
<dbReference type="GO" id="GO:0030497">
    <property type="term" value="P:fatty acid elongation"/>
    <property type="evidence" value="ECO:0007669"/>
    <property type="project" value="EnsemblFungi"/>
</dbReference>
<dbReference type="STRING" id="763406.A0A1E3NQ94"/>
<name>A0A1E3NQ94_9ASCO</name>
<reference evidence="16 17" key="1">
    <citation type="journal article" date="2016" name="Proc. Natl. Acad. Sci. U.S.A.">
        <title>Comparative genomics of biotechnologically important yeasts.</title>
        <authorList>
            <person name="Riley R."/>
            <person name="Haridas S."/>
            <person name="Wolfe K.H."/>
            <person name="Lopes M.R."/>
            <person name="Hittinger C.T."/>
            <person name="Goeker M."/>
            <person name="Salamov A.A."/>
            <person name="Wisecaver J.H."/>
            <person name="Long T.M."/>
            <person name="Calvey C.H."/>
            <person name="Aerts A.L."/>
            <person name="Barry K.W."/>
            <person name="Choi C."/>
            <person name="Clum A."/>
            <person name="Coughlan A.Y."/>
            <person name="Deshpande S."/>
            <person name="Douglass A.P."/>
            <person name="Hanson S.J."/>
            <person name="Klenk H.-P."/>
            <person name="LaButti K.M."/>
            <person name="Lapidus A."/>
            <person name="Lindquist E.A."/>
            <person name="Lipzen A.M."/>
            <person name="Meier-Kolthoff J.P."/>
            <person name="Ohm R.A."/>
            <person name="Otillar R.P."/>
            <person name="Pangilinan J.L."/>
            <person name="Peng Y."/>
            <person name="Rokas A."/>
            <person name="Rosa C.A."/>
            <person name="Scheuner C."/>
            <person name="Sibirny A.A."/>
            <person name="Slot J.C."/>
            <person name="Stielow J.B."/>
            <person name="Sun H."/>
            <person name="Kurtzman C.P."/>
            <person name="Blackwell M."/>
            <person name="Grigoriev I.V."/>
            <person name="Jeffries T.W."/>
        </authorList>
    </citation>
    <scope>NUCLEOTIDE SEQUENCE [LARGE SCALE GENOMIC DNA]</scope>
    <source>
        <strain evidence="16 17">NRRL Y-2026</strain>
    </source>
</reference>